<accession>A0A4S2MQ76</accession>
<sequence length="419" mass="49059">MDSATWDQILDRSPNAAAGAHPGGAVRHGRPRQVLRMTTSLLYFFCGVVLILTTQVIGCPLYYMNRPLYYRYMARTKAHFGVLITTVTQWWSPTVIRVTGDHTVRDQLHKTKDGRVECRFPERLVLIANHQLYSDWLYLWWVAYTARMHGYIYIILKESLKYIPFLGLGMQFYGFIFMARKWEQDKPRMQHRLSKLTANHGKNPMWLLIFPEGTNLSHNGRVNSKKFADKQGFPDLKHQLLPRSTGLRFCLEQLKDTVEWVYDCTVAYEGIRRGEYGQDYFTLYSTCIEGRPPKSVNLHWRRFHVSTIPISDAKEFDLWLRARWVEKDELLEYYMQHNRFPEDDTEGSDLATVADDKNLRKRVNNVVAKKNVEGSWKGPIETEVRLAGYLEILDNFIVVIATFVAYKLVYAALYRLPFF</sequence>
<organism evidence="6 7">
    <name type="scientific">Ascodesmis nigricans</name>
    <dbReference type="NCBI Taxonomy" id="341454"/>
    <lineage>
        <taxon>Eukaryota</taxon>
        <taxon>Fungi</taxon>
        <taxon>Dikarya</taxon>
        <taxon>Ascomycota</taxon>
        <taxon>Pezizomycotina</taxon>
        <taxon>Pezizomycetes</taxon>
        <taxon>Pezizales</taxon>
        <taxon>Ascodesmidaceae</taxon>
        <taxon>Ascodesmis</taxon>
    </lineage>
</organism>
<feature type="transmembrane region" description="Helical" evidence="4">
    <location>
        <begin position="41"/>
        <end position="63"/>
    </location>
</feature>
<evidence type="ECO:0000259" key="5">
    <source>
        <dbReference type="SMART" id="SM00563"/>
    </source>
</evidence>
<keyword evidence="7" id="KW-1185">Reference proteome</keyword>
<keyword evidence="3 6" id="KW-0012">Acyltransferase</keyword>
<dbReference type="FunCoup" id="A0A4S2MQ76">
    <property type="interactions" value="339"/>
</dbReference>
<evidence type="ECO:0000256" key="3">
    <source>
        <dbReference type="ARBA" id="ARBA00023315"/>
    </source>
</evidence>
<dbReference type="InterPro" id="IPR002123">
    <property type="entry name" value="Plipid/glycerol_acylTrfase"/>
</dbReference>
<dbReference type="CDD" id="cd07990">
    <property type="entry name" value="LPLAT_LCLAT1-like"/>
    <property type="match status" value="1"/>
</dbReference>
<evidence type="ECO:0000256" key="2">
    <source>
        <dbReference type="ARBA" id="ARBA00022679"/>
    </source>
</evidence>
<dbReference type="Pfam" id="PF16076">
    <property type="entry name" value="Acyltransf_C"/>
    <property type="match status" value="1"/>
</dbReference>
<dbReference type="GO" id="GO:0016746">
    <property type="term" value="F:acyltransferase activity"/>
    <property type="evidence" value="ECO:0007669"/>
    <property type="project" value="UniProtKB-KW"/>
</dbReference>
<comment type="similarity">
    <text evidence="1">Belongs to the 1-acyl-sn-glycerol-3-phosphate acyltransferase family.</text>
</comment>
<dbReference type="InterPro" id="IPR032098">
    <property type="entry name" value="Acyltransf_C"/>
</dbReference>
<reference evidence="6 7" key="1">
    <citation type="submission" date="2019-04" db="EMBL/GenBank/DDBJ databases">
        <title>Comparative genomics and transcriptomics to analyze fruiting body development in filamentous ascomycetes.</title>
        <authorList>
            <consortium name="DOE Joint Genome Institute"/>
            <person name="Lutkenhaus R."/>
            <person name="Traeger S."/>
            <person name="Breuer J."/>
            <person name="Kuo A."/>
            <person name="Lipzen A."/>
            <person name="Pangilinan J."/>
            <person name="Dilworth D."/>
            <person name="Sandor L."/>
            <person name="Poggeler S."/>
            <person name="Barry K."/>
            <person name="Grigoriev I.V."/>
            <person name="Nowrousian M."/>
        </authorList>
    </citation>
    <scope>NUCLEOTIDE SEQUENCE [LARGE SCALE GENOMIC DNA]</scope>
    <source>
        <strain evidence="6 7">CBS 389.68</strain>
    </source>
</reference>
<feature type="transmembrane region" description="Helical" evidence="4">
    <location>
        <begin position="392"/>
        <end position="413"/>
    </location>
</feature>
<dbReference type="PANTHER" id="PTHR10983:SF16">
    <property type="entry name" value="LYSOCARDIOLIPIN ACYLTRANSFERASE 1"/>
    <property type="match status" value="1"/>
</dbReference>
<keyword evidence="4" id="KW-0812">Transmembrane</keyword>
<protein>
    <submittedName>
        <fullName evidence="6">Acyltransferase-domain-containing protein</fullName>
    </submittedName>
</protein>
<name>A0A4S2MQ76_9PEZI</name>
<evidence type="ECO:0000256" key="1">
    <source>
        <dbReference type="ARBA" id="ARBA00008655"/>
    </source>
</evidence>
<evidence type="ECO:0000256" key="4">
    <source>
        <dbReference type="SAM" id="Phobius"/>
    </source>
</evidence>
<gene>
    <name evidence="6" type="ORF">EX30DRAFT_373091</name>
</gene>
<dbReference type="InParanoid" id="A0A4S2MQ76"/>
<dbReference type="GO" id="GO:0005783">
    <property type="term" value="C:endoplasmic reticulum"/>
    <property type="evidence" value="ECO:0007669"/>
    <property type="project" value="TreeGrafter"/>
</dbReference>
<dbReference type="SMART" id="SM00563">
    <property type="entry name" value="PlsC"/>
    <property type="match status" value="1"/>
</dbReference>
<dbReference type="Pfam" id="PF01553">
    <property type="entry name" value="Acyltransferase"/>
    <property type="match status" value="1"/>
</dbReference>
<dbReference type="OrthoDB" id="189226at2759"/>
<dbReference type="Proteomes" id="UP000298138">
    <property type="component" value="Unassembled WGS sequence"/>
</dbReference>
<proteinExistence type="inferred from homology"/>
<dbReference type="AlphaFoldDB" id="A0A4S2MQ76"/>
<dbReference type="STRING" id="341454.A0A4S2MQ76"/>
<evidence type="ECO:0000313" key="6">
    <source>
        <dbReference type="EMBL" id="TGZ79313.1"/>
    </source>
</evidence>
<evidence type="ECO:0000313" key="7">
    <source>
        <dbReference type="Proteomes" id="UP000298138"/>
    </source>
</evidence>
<keyword evidence="4" id="KW-0472">Membrane</keyword>
<feature type="domain" description="Phospholipid/glycerol acyltransferase" evidence="5">
    <location>
        <begin position="124"/>
        <end position="248"/>
    </location>
</feature>
<keyword evidence="4" id="KW-1133">Transmembrane helix</keyword>
<feature type="transmembrane region" description="Helical" evidence="4">
    <location>
        <begin position="136"/>
        <end position="156"/>
    </location>
</feature>
<dbReference type="SUPFAM" id="SSF69593">
    <property type="entry name" value="Glycerol-3-phosphate (1)-acyltransferase"/>
    <property type="match status" value="1"/>
</dbReference>
<dbReference type="EMBL" id="ML220132">
    <property type="protein sequence ID" value="TGZ79313.1"/>
    <property type="molecule type" value="Genomic_DNA"/>
</dbReference>
<feature type="transmembrane region" description="Helical" evidence="4">
    <location>
        <begin position="162"/>
        <end position="179"/>
    </location>
</feature>
<keyword evidence="2 6" id="KW-0808">Transferase</keyword>
<dbReference type="GO" id="GO:0036149">
    <property type="term" value="P:phosphatidylinositol acyl-chain remodeling"/>
    <property type="evidence" value="ECO:0007669"/>
    <property type="project" value="TreeGrafter"/>
</dbReference>
<dbReference type="PANTHER" id="PTHR10983">
    <property type="entry name" value="1-ACYLGLYCEROL-3-PHOSPHATE ACYLTRANSFERASE-RELATED"/>
    <property type="match status" value="1"/>
</dbReference>